<sequence>MPSARQPSAAKNKAALLRAAIAGGVAKSEPSEAVRDLADDEPVIALQGYALMSWLHGPDVSADNQRRASLPGEGHFEQPERLHVSRCYPKLPLTSRQEAGIPVSRFLSRGFAWADPSKFGFNGYALRLYDKALWPLAIVTLTLGTRVDRYMHASVGLNLKAKYEQASEITKHYIQLHTADVIITIGHNKLEASKLDATVEFLHSTSEAGCPANVAIVLQTDCHLVTGAMQYGERDGALAYTTVLDLLHAFLGEALLSTLDLIKISKHTPRASPMPKKPPALWALFLCTRGPTVRSLKHFLELRSLVDNLVMEAAIHRHTENITEAITFAGADNVTFAESTGIIMAYQGTNICVHCDVMAKHQLPFTPFGLTLRVCGPGLLSCMEEEGRFKVLCAMCGWESQSVTKEKLMESITEVRNSVYQHAYPTPFKLQTIFN</sequence>
<dbReference type="EMBL" id="KN829369">
    <property type="protein sequence ID" value="KIK73851.1"/>
    <property type="molecule type" value="Genomic_DNA"/>
</dbReference>
<evidence type="ECO:0000313" key="1">
    <source>
        <dbReference type="EMBL" id="KIK73851.1"/>
    </source>
</evidence>
<gene>
    <name evidence="1" type="ORF">PAXRUDRAFT_29218</name>
</gene>
<evidence type="ECO:0000313" key="2">
    <source>
        <dbReference type="Proteomes" id="UP000054538"/>
    </source>
</evidence>
<name>A0A0D0CSI0_9AGAM</name>
<organism evidence="1 2">
    <name type="scientific">Paxillus rubicundulus Ve08.2h10</name>
    <dbReference type="NCBI Taxonomy" id="930991"/>
    <lineage>
        <taxon>Eukaryota</taxon>
        <taxon>Fungi</taxon>
        <taxon>Dikarya</taxon>
        <taxon>Basidiomycota</taxon>
        <taxon>Agaricomycotina</taxon>
        <taxon>Agaricomycetes</taxon>
        <taxon>Agaricomycetidae</taxon>
        <taxon>Boletales</taxon>
        <taxon>Paxilineae</taxon>
        <taxon>Paxillaceae</taxon>
        <taxon>Paxillus</taxon>
    </lineage>
</organism>
<dbReference type="HOGENOM" id="CLU_630214_0_0_1"/>
<protein>
    <submittedName>
        <fullName evidence="1">Uncharacterized protein</fullName>
    </submittedName>
</protein>
<dbReference type="OrthoDB" id="2633096at2759"/>
<accession>A0A0D0CSI0</accession>
<reference evidence="2" key="2">
    <citation type="submission" date="2015-01" db="EMBL/GenBank/DDBJ databases">
        <title>Evolutionary Origins and Diversification of the Mycorrhizal Mutualists.</title>
        <authorList>
            <consortium name="DOE Joint Genome Institute"/>
            <consortium name="Mycorrhizal Genomics Consortium"/>
            <person name="Kohler A."/>
            <person name="Kuo A."/>
            <person name="Nagy L.G."/>
            <person name="Floudas D."/>
            <person name="Copeland A."/>
            <person name="Barry K.W."/>
            <person name="Cichocki N."/>
            <person name="Veneault-Fourrey C."/>
            <person name="LaButti K."/>
            <person name="Lindquist E.A."/>
            <person name="Lipzen A."/>
            <person name="Lundell T."/>
            <person name="Morin E."/>
            <person name="Murat C."/>
            <person name="Riley R."/>
            <person name="Ohm R."/>
            <person name="Sun H."/>
            <person name="Tunlid A."/>
            <person name="Henrissat B."/>
            <person name="Grigoriev I.V."/>
            <person name="Hibbett D.S."/>
            <person name="Martin F."/>
        </authorList>
    </citation>
    <scope>NUCLEOTIDE SEQUENCE [LARGE SCALE GENOMIC DNA]</scope>
    <source>
        <strain evidence="2">Ve08.2h10</strain>
    </source>
</reference>
<dbReference type="Proteomes" id="UP000054538">
    <property type="component" value="Unassembled WGS sequence"/>
</dbReference>
<dbReference type="AlphaFoldDB" id="A0A0D0CSI0"/>
<reference evidence="1 2" key="1">
    <citation type="submission" date="2014-04" db="EMBL/GenBank/DDBJ databases">
        <authorList>
            <consortium name="DOE Joint Genome Institute"/>
            <person name="Kuo A."/>
            <person name="Kohler A."/>
            <person name="Jargeat P."/>
            <person name="Nagy L.G."/>
            <person name="Floudas D."/>
            <person name="Copeland A."/>
            <person name="Barry K.W."/>
            <person name="Cichocki N."/>
            <person name="Veneault-Fourrey C."/>
            <person name="LaButti K."/>
            <person name="Lindquist E.A."/>
            <person name="Lipzen A."/>
            <person name="Lundell T."/>
            <person name="Morin E."/>
            <person name="Murat C."/>
            <person name="Sun H."/>
            <person name="Tunlid A."/>
            <person name="Henrissat B."/>
            <person name="Grigoriev I.V."/>
            <person name="Hibbett D.S."/>
            <person name="Martin F."/>
            <person name="Nordberg H.P."/>
            <person name="Cantor M.N."/>
            <person name="Hua S.X."/>
        </authorList>
    </citation>
    <scope>NUCLEOTIDE SEQUENCE [LARGE SCALE GENOMIC DNA]</scope>
    <source>
        <strain evidence="1 2">Ve08.2h10</strain>
    </source>
</reference>
<proteinExistence type="predicted"/>
<dbReference type="InParanoid" id="A0A0D0CSI0"/>
<keyword evidence="2" id="KW-1185">Reference proteome</keyword>